<dbReference type="Pfam" id="PF13500">
    <property type="entry name" value="AAA_26"/>
    <property type="match status" value="1"/>
</dbReference>
<keyword evidence="2" id="KW-0032">Aminotransferase</keyword>
<reference evidence="6" key="1">
    <citation type="submission" date="2016-04" db="EMBL/GenBank/DDBJ databases">
        <title>Cephalotus genome sequencing.</title>
        <authorList>
            <person name="Fukushima K."/>
            <person name="Hasebe M."/>
            <person name="Fang X."/>
        </authorList>
    </citation>
    <scope>NUCLEOTIDE SEQUENCE [LARGE SCALE GENOMIC DNA]</scope>
    <source>
        <strain evidence="6">cv. St1</strain>
    </source>
</reference>
<dbReference type="InterPro" id="IPR015424">
    <property type="entry name" value="PyrdxlP-dep_Trfase"/>
</dbReference>
<dbReference type="EMBL" id="BDDD01000119">
    <property type="protein sequence ID" value="GAV59605.1"/>
    <property type="molecule type" value="Genomic_DNA"/>
</dbReference>
<proteinExistence type="predicted"/>
<dbReference type="PANTHER" id="PTHR42684">
    <property type="entry name" value="ADENOSYLMETHIONINE-8-AMINO-7-OXONONANOATE AMINOTRANSFERASE"/>
    <property type="match status" value="1"/>
</dbReference>
<dbReference type="FunFam" id="3.40.640.10:FF:000088">
    <property type="entry name" value="Bifunctional dethiobiotin synthetase/7,8-diamino-pelargonic acid aminotransferase"/>
    <property type="match status" value="1"/>
</dbReference>
<dbReference type="InterPro" id="IPR015422">
    <property type="entry name" value="PyrdxlP-dep_Trfase_small"/>
</dbReference>
<name>A0A1Q3AVA0_CEPFO</name>
<dbReference type="GO" id="GO:0005739">
    <property type="term" value="C:mitochondrion"/>
    <property type="evidence" value="ECO:0007669"/>
    <property type="project" value="UniProtKB-SubCell"/>
</dbReference>
<evidence type="ECO:0000256" key="3">
    <source>
        <dbReference type="ARBA" id="ARBA00022679"/>
    </source>
</evidence>
<gene>
    <name evidence="5" type="ORF">CFOL_v3_03136</name>
</gene>
<dbReference type="PROSITE" id="PS00600">
    <property type="entry name" value="AA_TRANSFER_CLASS_3"/>
    <property type="match status" value="1"/>
</dbReference>
<keyword evidence="3" id="KW-0808">Transferase</keyword>
<dbReference type="CDD" id="cd03109">
    <property type="entry name" value="DTBS"/>
    <property type="match status" value="1"/>
</dbReference>
<dbReference type="InterPro" id="IPR049704">
    <property type="entry name" value="Aminotrans_3_PPA_site"/>
</dbReference>
<evidence type="ECO:0000256" key="2">
    <source>
        <dbReference type="ARBA" id="ARBA00022576"/>
    </source>
</evidence>
<keyword evidence="6" id="KW-1185">Reference proteome</keyword>
<dbReference type="Pfam" id="PF00202">
    <property type="entry name" value="Aminotran_3"/>
    <property type="match status" value="2"/>
</dbReference>
<evidence type="ECO:0000313" key="5">
    <source>
        <dbReference type="EMBL" id="GAV59605.1"/>
    </source>
</evidence>
<protein>
    <submittedName>
        <fullName evidence="5">Aminotran_3 domain-containing protein/AAA_26 domain-containing protein</fullName>
    </submittedName>
</protein>
<dbReference type="STRING" id="3775.A0A1Q3AVA0"/>
<dbReference type="Gene3D" id="3.40.50.300">
    <property type="entry name" value="P-loop containing nucleotide triphosphate hydrolases"/>
    <property type="match status" value="1"/>
</dbReference>
<dbReference type="InterPro" id="IPR015421">
    <property type="entry name" value="PyrdxlP-dep_Trfase_major"/>
</dbReference>
<dbReference type="InParanoid" id="A0A1Q3AVA0"/>
<organism evidence="5 6">
    <name type="scientific">Cephalotus follicularis</name>
    <name type="common">Albany pitcher plant</name>
    <dbReference type="NCBI Taxonomy" id="3775"/>
    <lineage>
        <taxon>Eukaryota</taxon>
        <taxon>Viridiplantae</taxon>
        <taxon>Streptophyta</taxon>
        <taxon>Embryophyta</taxon>
        <taxon>Tracheophyta</taxon>
        <taxon>Spermatophyta</taxon>
        <taxon>Magnoliopsida</taxon>
        <taxon>eudicotyledons</taxon>
        <taxon>Gunneridae</taxon>
        <taxon>Pentapetalae</taxon>
        <taxon>rosids</taxon>
        <taxon>fabids</taxon>
        <taxon>Oxalidales</taxon>
        <taxon>Cephalotaceae</taxon>
        <taxon>Cephalotus</taxon>
    </lineage>
</organism>
<accession>A0A1Q3AVA0</accession>
<dbReference type="InterPro" id="IPR005814">
    <property type="entry name" value="Aminotrans_3"/>
</dbReference>
<dbReference type="InterPro" id="IPR027417">
    <property type="entry name" value="P-loop_NTPase"/>
</dbReference>
<dbReference type="Proteomes" id="UP000187406">
    <property type="component" value="Unassembled WGS sequence"/>
</dbReference>
<dbReference type="GO" id="GO:0009102">
    <property type="term" value="P:biotin biosynthetic process"/>
    <property type="evidence" value="ECO:0007669"/>
    <property type="project" value="TreeGrafter"/>
</dbReference>
<evidence type="ECO:0000256" key="1">
    <source>
        <dbReference type="ARBA" id="ARBA00004173"/>
    </source>
</evidence>
<dbReference type="SUPFAM" id="SSF52540">
    <property type="entry name" value="P-loop containing nucleoside triphosphate hydrolases"/>
    <property type="match status" value="1"/>
</dbReference>
<dbReference type="GO" id="GO:0004015">
    <property type="term" value="F:adenosylmethionine-8-amino-7-oxononanoate transaminase activity"/>
    <property type="evidence" value="ECO:0007669"/>
    <property type="project" value="TreeGrafter"/>
</dbReference>
<comment type="caution">
    <text evidence="5">The sequence shown here is derived from an EMBL/GenBank/DDBJ whole genome shotgun (WGS) entry which is preliminary data.</text>
</comment>
<sequence>MVPLLLLLRHYSIRRLHNHHIKPFTTTATHPLHIPLSHPTYQIWSSNTSLGKTLVSTGLASSFLLSKSPSKFLYLKPIQTGFPSDSDSRFIFSKLSSLSLLRNLPLFSSHSVLHSSLPAGTSAKFSPQTVPGIVNLGFNEEWGKSELSDGRELICKTLFAWEEAVSPHLAAERENAVVEDSVIMETLERCLREGLEDGNRERMEVFCVVETAGGVASPGPSGTLQCDLYRPLRLPGILIGDGQLGGISGTISAYESLKLRGYDVIAVIFEDHGLVNEIPLMSYLRNRVPVIVLPPIPQDPSNDLMEWFDESHDTFNSLKEVMLSAYSERTQRLSDMAKRAGNVLWWPFTQHKHVVEESITVIDSRCGENFAVYKVQSNGYITQQFDACASWWTQGPDATFQTELARDVGYAAARYGHVMFPENVYEPALECAELLLKGVGEGWASRAYFSDNGSTAIEIALKMAFRKFTFDHGILLDFLNNDTAKRCIELKVLALKGSYHGDTLGAMEAQAPSSYTGFLQQPWYTGRGLFLDPPTVFMCNSIWSLSLPKGLCSETLKLEDTTFRSRDEIFHTSRDKSNLARIYSSYISQILLQYSGSEGISYIGALLLEPVIQGAGGMQMIDPLYQRVLINECRAQKIPVILDEVFTGFWLLGVESAAELLRSVPDIACFAKLMTGGIIPLAATLTTEGVFNSFLGDSKLKALLHGHSYSGHAIGCTAAAKSIKWFKDPQTNFNITSDQSSLRELWDTELVQQISLHSAVQRVVALGTLFALELQAEGHNTGYGSLYASSLLQSLREDDGVYMRPLGNVIYLMCGPCTSPEICRQLLIKLYKRLEEFNQVKEKLESSTF</sequence>
<dbReference type="GO" id="GO:0004141">
    <property type="term" value="F:dethiobiotin synthase activity"/>
    <property type="evidence" value="ECO:0007669"/>
    <property type="project" value="TreeGrafter"/>
</dbReference>
<dbReference type="FunFam" id="3.90.1150.10:FF:000090">
    <property type="entry name" value="Bifunctional dethiobiotin synthetase/7,8-diamino-pelargonic acid aminotransferase, mitochondrial"/>
    <property type="match status" value="1"/>
</dbReference>
<dbReference type="Gene3D" id="3.40.640.10">
    <property type="entry name" value="Type I PLP-dependent aspartate aminotransferase-like (Major domain)"/>
    <property type="match status" value="1"/>
</dbReference>
<dbReference type="FunCoup" id="A0A1Q3AVA0">
    <property type="interactions" value="591"/>
</dbReference>
<comment type="subcellular location">
    <subcellularLocation>
        <location evidence="1">Mitochondrion</location>
    </subcellularLocation>
</comment>
<keyword evidence="4" id="KW-0663">Pyridoxal phosphate</keyword>
<dbReference type="PANTHER" id="PTHR42684:SF3">
    <property type="entry name" value="ADENOSYLMETHIONINE-8-AMINO-7-OXONONANOATE AMINOTRANSFERASE"/>
    <property type="match status" value="1"/>
</dbReference>
<dbReference type="GO" id="GO:0030170">
    <property type="term" value="F:pyridoxal phosphate binding"/>
    <property type="evidence" value="ECO:0007669"/>
    <property type="project" value="InterPro"/>
</dbReference>
<evidence type="ECO:0000256" key="4">
    <source>
        <dbReference type="ARBA" id="ARBA00022898"/>
    </source>
</evidence>
<dbReference type="OrthoDB" id="425114at2759"/>
<dbReference type="SUPFAM" id="SSF53383">
    <property type="entry name" value="PLP-dependent transferases"/>
    <property type="match status" value="1"/>
</dbReference>
<dbReference type="AlphaFoldDB" id="A0A1Q3AVA0"/>
<evidence type="ECO:0000313" key="6">
    <source>
        <dbReference type="Proteomes" id="UP000187406"/>
    </source>
</evidence>
<dbReference type="Gene3D" id="3.90.1150.10">
    <property type="entry name" value="Aspartate Aminotransferase, domain 1"/>
    <property type="match status" value="2"/>
</dbReference>